<accession>X6LZ25</accession>
<dbReference type="Gene3D" id="3.30.200.20">
    <property type="entry name" value="Phosphorylase Kinase, domain 1"/>
    <property type="match status" value="1"/>
</dbReference>
<gene>
    <name evidence="2" type="ORF">RFI_30766</name>
</gene>
<evidence type="ECO:0000313" key="2">
    <source>
        <dbReference type="EMBL" id="ETO06626.1"/>
    </source>
</evidence>
<evidence type="ECO:0000256" key="1">
    <source>
        <dbReference type="SAM" id="Phobius"/>
    </source>
</evidence>
<dbReference type="OrthoDB" id="4310724at2759"/>
<protein>
    <recommendedName>
        <fullName evidence="4">Protein kinase domain-containing protein</fullName>
    </recommendedName>
</protein>
<keyword evidence="1" id="KW-0812">Transmembrane</keyword>
<feature type="transmembrane region" description="Helical" evidence="1">
    <location>
        <begin position="21"/>
        <end position="42"/>
    </location>
</feature>
<feature type="non-terminal residue" evidence="2">
    <location>
        <position position="1"/>
    </location>
</feature>
<dbReference type="Proteomes" id="UP000023152">
    <property type="component" value="Unassembled WGS sequence"/>
</dbReference>
<keyword evidence="1" id="KW-0472">Membrane</keyword>
<proteinExistence type="predicted"/>
<dbReference type="EMBL" id="ASPP01026956">
    <property type="protein sequence ID" value="ETO06626.1"/>
    <property type="molecule type" value="Genomic_DNA"/>
</dbReference>
<organism evidence="2 3">
    <name type="scientific">Reticulomyxa filosa</name>
    <dbReference type="NCBI Taxonomy" id="46433"/>
    <lineage>
        <taxon>Eukaryota</taxon>
        <taxon>Sar</taxon>
        <taxon>Rhizaria</taxon>
        <taxon>Retaria</taxon>
        <taxon>Foraminifera</taxon>
        <taxon>Monothalamids</taxon>
        <taxon>Reticulomyxidae</taxon>
        <taxon>Reticulomyxa</taxon>
    </lineage>
</organism>
<evidence type="ECO:0008006" key="4">
    <source>
        <dbReference type="Google" id="ProtNLM"/>
    </source>
</evidence>
<dbReference type="SUPFAM" id="SSF56112">
    <property type="entry name" value="Protein kinase-like (PK-like)"/>
    <property type="match status" value="1"/>
</dbReference>
<keyword evidence="1" id="KW-1133">Transmembrane helix</keyword>
<sequence length="182" mass="20875">EKKTNNNNNNNNINNICDNCYSNFLGCMLFFFFEIGFLYPWVFYATIQLDSRYWRNVQMNLQKGGDYKKVFGTGGKLNKKKPYLQPLIDTVLMSVKMVDFADLSEYYENDPFAHGATAAVSKAKLYGEDVAVKTWVCDELTVETVSDFLKECLLVSDVIHPNVVGFKGLYILCMCVYMCVYT</sequence>
<evidence type="ECO:0000313" key="3">
    <source>
        <dbReference type="Proteomes" id="UP000023152"/>
    </source>
</evidence>
<dbReference type="InterPro" id="IPR011009">
    <property type="entry name" value="Kinase-like_dom_sf"/>
</dbReference>
<reference evidence="2 3" key="1">
    <citation type="journal article" date="2013" name="Curr. Biol.">
        <title>The Genome of the Foraminiferan Reticulomyxa filosa.</title>
        <authorList>
            <person name="Glockner G."/>
            <person name="Hulsmann N."/>
            <person name="Schleicher M."/>
            <person name="Noegel A.A."/>
            <person name="Eichinger L."/>
            <person name="Gallinger C."/>
            <person name="Pawlowski J."/>
            <person name="Sierra R."/>
            <person name="Euteneuer U."/>
            <person name="Pillet L."/>
            <person name="Moustafa A."/>
            <person name="Platzer M."/>
            <person name="Groth M."/>
            <person name="Szafranski K."/>
            <person name="Schliwa M."/>
        </authorList>
    </citation>
    <scope>NUCLEOTIDE SEQUENCE [LARGE SCALE GENOMIC DNA]</scope>
</reference>
<dbReference type="AlphaFoldDB" id="X6LZ25"/>
<comment type="caution">
    <text evidence="2">The sequence shown here is derived from an EMBL/GenBank/DDBJ whole genome shotgun (WGS) entry which is preliminary data.</text>
</comment>
<keyword evidence="3" id="KW-1185">Reference proteome</keyword>
<name>X6LZ25_RETFI</name>